<dbReference type="SUPFAM" id="SSF52540">
    <property type="entry name" value="P-loop containing nucleoside triphosphate hydrolases"/>
    <property type="match status" value="1"/>
</dbReference>
<organism evidence="5 6">
    <name type="scientific">Actinoalloteichus fjordicus</name>
    <dbReference type="NCBI Taxonomy" id="1612552"/>
    <lineage>
        <taxon>Bacteria</taxon>
        <taxon>Bacillati</taxon>
        <taxon>Actinomycetota</taxon>
        <taxon>Actinomycetes</taxon>
        <taxon>Pseudonocardiales</taxon>
        <taxon>Pseudonocardiaceae</taxon>
        <taxon>Actinoalloteichus</taxon>
    </lineage>
</organism>
<dbReference type="AlphaFoldDB" id="A0AAC9LD56"/>
<gene>
    <name evidence="5" type="ORF">UA74_12985</name>
</gene>
<reference evidence="6" key="1">
    <citation type="submission" date="2016-06" db="EMBL/GenBank/DDBJ databases">
        <title>Complete genome sequence of Actinoalloteichus fjordicus DSM 46855 (=ADI127-17), type strain of the new species Actinoalloteichus fjordicus.</title>
        <authorList>
            <person name="Ruckert C."/>
            <person name="Nouioui I."/>
            <person name="Willmese J."/>
            <person name="van Wezel G."/>
            <person name="Klenk H.-P."/>
            <person name="Kalinowski J."/>
            <person name="Zotchev S.B."/>
        </authorList>
    </citation>
    <scope>NUCLEOTIDE SEQUENCE [LARGE SCALE GENOMIC DNA]</scope>
    <source>
        <strain evidence="6">ADI127-7</strain>
    </source>
</reference>
<name>A0AAC9LD56_9PSEU</name>
<evidence type="ECO:0000256" key="2">
    <source>
        <dbReference type="ARBA" id="ARBA00022741"/>
    </source>
</evidence>
<accession>A0AAC9LD56</accession>
<dbReference type="PANTHER" id="PTHR24220">
    <property type="entry name" value="IMPORT ATP-BINDING PROTEIN"/>
    <property type="match status" value="1"/>
</dbReference>
<dbReference type="Gene3D" id="3.40.50.300">
    <property type="entry name" value="P-loop containing nucleotide triphosphate hydrolases"/>
    <property type="match status" value="1"/>
</dbReference>
<keyword evidence="6" id="KW-1185">Reference proteome</keyword>
<dbReference type="InterPro" id="IPR015854">
    <property type="entry name" value="ABC_transpr_LolD-like"/>
</dbReference>
<dbReference type="KEGG" id="acad:UA74_12985"/>
<dbReference type="EMBL" id="CP016076">
    <property type="protein sequence ID" value="APU14655.1"/>
    <property type="molecule type" value="Genomic_DNA"/>
</dbReference>
<feature type="domain" description="ABC transporter" evidence="4">
    <location>
        <begin position="13"/>
        <end position="229"/>
    </location>
</feature>
<evidence type="ECO:0000256" key="1">
    <source>
        <dbReference type="ARBA" id="ARBA00005417"/>
    </source>
</evidence>
<dbReference type="PROSITE" id="PS00211">
    <property type="entry name" value="ABC_TRANSPORTER_1"/>
    <property type="match status" value="1"/>
</dbReference>
<dbReference type="Proteomes" id="UP000185511">
    <property type="component" value="Chromosome"/>
</dbReference>
<dbReference type="GO" id="GO:0016887">
    <property type="term" value="F:ATP hydrolysis activity"/>
    <property type="evidence" value="ECO:0007669"/>
    <property type="project" value="InterPro"/>
</dbReference>
<dbReference type="SMART" id="SM00382">
    <property type="entry name" value="AAA"/>
    <property type="match status" value="1"/>
</dbReference>
<dbReference type="RefSeq" id="WP_075740482.1">
    <property type="nucleotide sequence ID" value="NZ_CP016076.1"/>
</dbReference>
<dbReference type="InterPro" id="IPR003593">
    <property type="entry name" value="AAA+_ATPase"/>
</dbReference>
<evidence type="ECO:0000313" key="6">
    <source>
        <dbReference type="Proteomes" id="UP000185511"/>
    </source>
</evidence>
<keyword evidence="2" id="KW-0547">Nucleotide-binding</keyword>
<proteinExistence type="inferred from homology"/>
<dbReference type="GO" id="GO:0005524">
    <property type="term" value="F:ATP binding"/>
    <property type="evidence" value="ECO:0007669"/>
    <property type="project" value="UniProtKB-KW"/>
</dbReference>
<evidence type="ECO:0000256" key="3">
    <source>
        <dbReference type="ARBA" id="ARBA00022840"/>
    </source>
</evidence>
<dbReference type="PANTHER" id="PTHR24220:SF689">
    <property type="entry name" value="LIPOPROTEIN-RELEASING SYSTEM ATP-BINDING PROTEIN LOLD"/>
    <property type="match status" value="1"/>
</dbReference>
<keyword evidence="3" id="KW-0067">ATP-binding</keyword>
<protein>
    <submittedName>
        <fullName evidence="5">ABC-type antimicrobial peptide transport system, ATPase component</fullName>
    </submittedName>
</protein>
<sequence>MSEAGVLIDTVVLRANGVRRSFPQGTSRVEVLRGVDLAVSAGEVVTLSGPSGSGKSALFSVLCGFDQPDEGEVLILGEPMSPMVAWHVVAVLPQAMGLADELTLAENVALPMRLAPEEIAGRLGDVDRRVTELLTILKVDQLAERYPSEVSFGQQQRVALARALAIRPRLLLADEPTAHLDHEMVGAVLGLLHEAAEDGTCVLLSTHDDEVRAAADRRLQIVDGQVTEG</sequence>
<evidence type="ECO:0000259" key="4">
    <source>
        <dbReference type="PROSITE" id="PS50893"/>
    </source>
</evidence>
<dbReference type="GO" id="GO:0022857">
    <property type="term" value="F:transmembrane transporter activity"/>
    <property type="evidence" value="ECO:0007669"/>
    <property type="project" value="TreeGrafter"/>
</dbReference>
<dbReference type="InterPro" id="IPR003439">
    <property type="entry name" value="ABC_transporter-like_ATP-bd"/>
</dbReference>
<comment type="similarity">
    <text evidence="1">Belongs to the ABC transporter superfamily.</text>
</comment>
<dbReference type="Pfam" id="PF00005">
    <property type="entry name" value="ABC_tran"/>
    <property type="match status" value="1"/>
</dbReference>
<dbReference type="GO" id="GO:0005886">
    <property type="term" value="C:plasma membrane"/>
    <property type="evidence" value="ECO:0007669"/>
    <property type="project" value="TreeGrafter"/>
</dbReference>
<dbReference type="PROSITE" id="PS50893">
    <property type="entry name" value="ABC_TRANSPORTER_2"/>
    <property type="match status" value="1"/>
</dbReference>
<evidence type="ECO:0000313" key="5">
    <source>
        <dbReference type="EMBL" id="APU14655.1"/>
    </source>
</evidence>
<dbReference type="InterPro" id="IPR017871">
    <property type="entry name" value="ABC_transporter-like_CS"/>
</dbReference>
<dbReference type="InterPro" id="IPR027417">
    <property type="entry name" value="P-loop_NTPase"/>
</dbReference>